<proteinExistence type="inferred from homology"/>
<dbReference type="GO" id="GO:0005840">
    <property type="term" value="C:ribosome"/>
    <property type="evidence" value="ECO:0007669"/>
    <property type="project" value="UniProtKB-KW"/>
</dbReference>
<dbReference type="KEGG" id="mgz:GCW_00275"/>
<dbReference type="Pfam" id="PF00338">
    <property type="entry name" value="Ribosomal_S10"/>
    <property type="match status" value="1"/>
</dbReference>
<dbReference type="PRINTS" id="PR00971">
    <property type="entry name" value="RIBOSOMALS10"/>
</dbReference>
<evidence type="ECO:0000256" key="5">
    <source>
        <dbReference type="SAM" id="MobiDB-lite"/>
    </source>
</evidence>
<dbReference type="PROSITE" id="PS00361">
    <property type="entry name" value="RIBOSOMAL_S10"/>
    <property type="match status" value="1"/>
</dbReference>
<dbReference type="GO" id="GO:1990904">
    <property type="term" value="C:ribonucleoprotein complex"/>
    <property type="evidence" value="ECO:0007669"/>
    <property type="project" value="UniProtKB-KW"/>
</dbReference>
<dbReference type="NCBIfam" id="TIGR01049">
    <property type="entry name" value="rpsJ_bact"/>
    <property type="match status" value="1"/>
</dbReference>
<keyword evidence="2 4" id="KW-0689">Ribosomal protein</keyword>
<evidence type="ECO:0000256" key="4">
    <source>
        <dbReference type="HAMAP-Rule" id="MF_00508"/>
    </source>
</evidence>
<dbReference type="InterPro" id="IPR001848">
    <property type="entry name" value="Ribosomal_uS10"/>
</dbReference>
<comment type="function">
    <text evidence="4">Involved in the binding of tRNA to the ribosomes.</text>
</comment>
<evidence type="ECO:0000313" key="8">
    <source>
        <dbReference type="Proteomes" id="UP000018735"/>
    </source>
</evidence>
<name>A0A0F6CJV3_MYCGL</name>
<comment type="similarity">
    <text evidence="1 4">Belongs to the universal ribosomal protein uS10 family.</text>
</comment>
<dbReference type="AlphaFoldDB" id="A0A0F6CJV3"/>
<accession>A0A0F6CJV3</accession>
<evidence type="ECO:0000256" key="2">
    <source>
        <dbReference type="ARBA" id="ARBA00022980"/>
    </source>
</evidence>
<dbReference type="Proteomes" id="UP000018735">
    <property type="component" value="Chromosome"/>
</dbReference>
<sequence>MTEQKAKSSKTSSEEAKKQKELTEIKIKLKSYDSRLLDQSVKKIFEIVKETGSKFCGPIPLPTKKEVFTIIRSPHVDKASREQFERRTHKRLIIIKNLKNETIQKLKRFVIPSGVELRIYL</sequence>
<reference evidence="7 8" key="1">
    <citation type="journal article" date="2011" name="PLoS ONE">
        <title>Core proteome of the minimal cell: comparative proteomics of three mollicute species.</title>
        <authorList>
            <person name="Fisunov G.Y."/>
            <person name="Alexeev D.G."/>
            <person name="Bazaleev N.A."/>
            <person name="Ladygina V.G."/>
            <person name="Galyamina M.A."/>
            <person name="Kondratov I.G."/>
            <person name="Zhukova N.A."/>
            <person name="Serebryakova M.V."/>
            <person name="Demina I.A."/>
            <person name="Govorun V.M."/>
        </authorList>
    </citation>
    <scope>NUCLEOTIDE SEQUENCE [LARGE SCALE GENOMIC DNA]</scope>
    <source>
        <strain evidence="7 8">S6</strain>
    </source>
</reference>
<dbReference type="GO" id="GO:0006412">
    <property type="term" value="P:translation"/>
    <property type="evidence" value="ECO:0007669"/>
    <property type="project" value="UniProtKB-UniRule"/>
</dbReference>
<dbReference type="eggNOG" id="COG0051">
    <property type="taxonomic scope" value="Bacteria"/>
</dbReference>
<dbReference type="RefSeq" id="WP_011113279.1">
    <property type="nucleotide sequence ID" value="NC_023030.2"/>
</dbReference>
<dbReference type="EMBL" id="CP006916">
    <property type="protein sequence ID" value="AHB99375.1"/>
    <property type="molecule type" value="Genomic_DNA"/>
</dbReference>
<keyword evidence="3 4" id="KW-0687">Ribonucleoprotein</keyword>
<protein>
    <recommendedName>
        <fullName evidence="4">Small ribosomal subunit protein uS10</fullName>
    </recommendedName>
</protein>
<dbReference type="PANTHER" id="PTHR11700">
    <property type="entry name" value="30S RIBOSOMAL PROTEIN S10 FAMILY MEMBER"/>
    <property type="match status" value="1"/>
</dbReference>
<evidence type="ECO:0000313" key="7">
    <source>
        <dbReference type="EMBL" id="AHB99375.1"/>
    </source>
</evidence>
<comment type="subunit">
    <text evidence="4">Part of the 30S ribosomal subunit.</text>
</comment>
<evidence type="ECO:0000259" key="6">
    <source>
        <dbReference type="SMART" id="SM01403"/>
    </source>
</evidence>
<dbReference type="InterPro" id="IPR036838">
    <property type="entry name" value="Ribosomal_uS10_dom_sf"/>
</dbReference>
<organism evidence="7 8">
    <name type="scientific">Mycoplasmoides gallisepticum S6</name>
    <dbReference type="NCBI Taxonomy" id="1006581"/>
    <lineage>
        <taxon>Bacteria</taxon>
        <taxon>Bacillati</taxon>
        <taxon>Mycoplasmatota</taxon>
        <taxon>Mycoplasmoidales</taxon>
        <taxon>Mycoplasmoidaceae</taxon>
        <taxon>Mycoplasmoides</taxon>
    </lineage>
</organism>
<dbReference type="Gene3D" id="3.30.70.600">
    <property type="entry name" value="Ribosomal protein S10 domain"/>
    <property type="match status" value="1"/>
</dbReference>
<feature type="region of interest" description="Disordered" evidence="5">
    <location>
        <begin position="1"/>
        <end position="20"/>
    </location>
</feature>
<dbReference type="HAMAP" id="MF_00508">
    <property type="entry name" value="Ribosomal_uS10"/>
    <property type="match status" value="1"/>
</dbReference>
<evidence type="ECO:0000256" key="1">
    <source>
        <dbReference type="ARBA" id="ARBA00007102"/>
    </source>
</evidence>
<dbReference type="SMART" id="SM01403">
    <property type="entry name" value="Ribosomal_S10"/>
    <property type="match status" value="1"/>
</dbReference>
<dbReference type="InterPro" id="IPR027486">
    <property type="entry name" value="Ribosomal_uS10_dom"/>
</dbReference>
<dbReference type="GeneID" id="93509868"/>
<feature type="domain" description="Small ribosomal subunit protein uS10" evidence="6">
    <location>
        <begin position="26"/>
        <end position="120"/>
    </location>
</feature>
<dbReference type="NCBIfam" id="NF001861">
    <property type="entry name" value="PRK00596.1"/>
    <property type="match status" value="1"/>
</dbReference>
<dbReference type="SUPFAM" id="SSF54999">
    <property type="entry name" value="Ribosomal protein S10"/>
    <property type="match status" value="1"/>
</dbReference>
<gene>
    <name evidence="4 7" type="primary">rpsJ</name>
    <name evidence="7" type="ORF">GCW_00275</name>
</gene>
<dbReference type="GO" id="GO:0000049">
    <property type="term" value="F:tRNA binding"/>
    <property type="evidence" value="ECO:0007669"/>
    <property type="project" value="UniProtKB-UniRule"/>
</dbReference>
<dbReference type="InterPro" id="IPR018268">
    <property type="entry name" value="Ribosomal_uS10_CS"/>
</dbReference>
<dbReference type="GO" id="GO:0003735">
    <property type="term" value="F:structural constituent of ribosome"/>
    <property type="evidence" value="ECO:0007669"/>
    <property type="project" value="InterPro"/>
</dbReference>
<evidence type="ECO:0000256" key="3">
    <source>
        <dbReference type="ARBA" id="ARBA00023274"/>
    </source>
</evidence>
<dbReference type="HOGENOM" id="CLU_122625_1_2_14"/>
<dbReference type="SMR" id="A0A0F6CJV3"/>
<dbReference type="FunFam" id="3.30.70.600:FF:000003">
    <property type="entry name" value="30S ribosomal protein S10"/>
    <property type="match status" value="1"/>
</dbReference>